<dbReference type="EC" id="3.4.21.89" evidence="4 7"/>
<dbReference type="GO" id="GO:0006465">
    <property type="term" value="P:signal peptide processing"/>
    <property type="evidence" value="ECO:0007669"/>
    <property type="project" value="InterPro"/>
</dbReference>
<evidence type="ECO:0000256" key="4">
    <source>
        <dbReference type="ARBA" id="ARBA00013208"/>
    </source>
</evidence>
<evidence type="ECO:0000313" key="9">
    <source>
        <dbReference type="EMBL" id="RCW70736.1"/>
    </source>
</evidence>
<evidence type="ECO:0000256" key="7">
    <source>
        <dbReference type="RuleBase" id="RU362042"/>
    </source>
</evidence>
<dbReference type="PANTHER" id="PTHR43390">
    <property type="entry name" value="SIGNAL PEPTIDASE I"/>
    <property type="match status" value="1"/>
</dbReference>
<evidence type="ECO:0000256" key="1">
    <source>
        <dbReference type="ARBA" id="ARBA00000677"/>
    </source>
</evidence>
<keyword evidence="7" id="KW-0812">Transmembrane</keyword>
<dbReference type="GO" id="GO:0005886">
    <property type="term" value="C:plasma membrane"/>
    <property type="evidence" value="ECO:0007669"/>
    <property type="project" value="UniProtKB-SubCell"/>
</dbReference>
<dbReference type="InterPro" id="IPR000223">
    <property type="entry name" value="Pept_S26A_signal_pept_1"/>
</dbReference>
<protein>
    <recommendedName>
        <fullName evidence="4 7">Signal peptidase I</fullName>
        <ecNumber evidence="4 7">3.4.21.89</ecNumber>
    </recommendedName>
</protein>
<dbReference type="GO" id="GO:0009003">
    <property type="term" value="F:signal peptidase activity"/>
    <property type="evidence" value="ECO:0007669"/>
    <property type="project" value="UniProtKB-EC"/>
</dbReference>
<gene>
    <name evidence="9" type="ORF">DFR57_106133</name>
</gene>
<comment type="caution">
    <text evidence="9">The sequence shown here is derived from an EMBL/GenBank/DDBJ whole genome shotgun (WGS) entry which is preliminary data.</text>
</comment>
<dbReference type="Gene3D" id="2.10.109.10">
    <property type="entry name" value="Umud Fragment, subunit A"/>
    <property type="match status" value="1"/>
</dbReference>
<dbReference type="Pfam" id="PF10502">
    <property type="entry name" value="Peptidase_S26"/>
    <property type="match status" value="1"/>
</dbReference>
<keyword evidence="10" id="KW-1185">Reference proteome</keyword>
<evidence type="ECO:0000313" key="10">
    <source>
        <dbReference type="Proteomes" id="UP000252585"/>
    </source>
</evidence>
<feature type="transmembrane region" description="Helical" evidence="7">
    <location>
        <begin position="12"/>
        <end position="35"/>
    </location>
</feature>
<keyword evidence="7" id="KW-0472">Membrane</keyword>
<dbReference type="PROSITE" id="PS00760">
    <property type="entry name" value="SPASE_I_2"/>
    <property type="match status" value="1"/>
</dbReference>
<dbReference type="AlphaFoldDB" id="A0A368XUA2"/>
<reference evidence="9 10" key="1">
    <citation type="submission" date="2018-07" db="EMBL/GenBank/DDBJ databases">
        <title>Genomic Encyclopedia of Type Strains, Phase IV (KMG-IV): sequencing the most valuable type-strain genomes for metagenomic binning, comparative biology and taxonomic classification.</title>
        <authorList>
            <person name="Goeker M."/>
        </authorList>
    </citation>
    <scope>NUCLEOTIDE SEQUENCE [LARGE SCALE GENOMIC DNA]</scope>
    <source>
        <strain evidence="9 10">DSM 27696</strain>
    </source>
</reference>
<evidence type="ECO:0000256" key="6">
    <source>
        <dbReference type="PIRSR" id="PIRSR600223-1"/>
    </source>
</evidence>
<feature type="domain" description="Peptidase S26" evidence="8">
    <location>
        <begin position="8"/>
        <end position="176"/>
    </location>
</feature>
<dbReference type="EMBL" id="QPJJ01000006">
    <property type="protein sequence ID" value="RCW70736.1"/>
    <property type="molecule type" value="Genomic_DNA"/>
</dbReference>
<dbReference type="OrthoDB" id="9802919at2"/>
<dbReference type="PRINTS" id="PR00727">
    <property type="entry name" value="LEADERPTASE"/>
</dbReference>
<keyword evidence="7" id="KW-0645">Protease</keyword>
<comment type="subcellular location">
    <subcellularLocation>
        <location evidence="2">Cell membrane</location>
        <topology evidence="2">Single-pass type II membrane protein</topology>
    </subcellularLocation>
    <subcellularLocation>
        <location evidence="7">Membrane</location>
        <topology evidence="7">Single-pass type II membrane protein</topology>
    </subcellularLocation>
</comment>
<dbReference type="SUPFAM" id="SSF51306">
    <property type="entry name" value="LexA/Signal peptidase"/>
    <property type="match status" value="1"/>
</dbReference>
<evidence type="ECO:0000256" key="5">
    <source>
        <dbReference type="ARBA" id="ARBA00022801"/>
    </source>
</evidence>
<sequence length="185" mass="21475">MTFKKNDWMDWLKTIIIALFIAFIVRVFIFVPIVVDGPSMLPTLHSGDQMIVNKLSQSLTNPDRFDVIVFHATLKRDYIKRIIGLPGETVRYENDQLFINEEPIKEPFIKEAKKNYTQNNSYTSDFTMDDILGGYETIPEGYYLVLGDNRRDSTDSRHLGFISEDQMVGKASVLYWPLNRIKIID</sequence>
<evidence type="ECO:0000259" key="8">
    <source>
        <dbReference type="Pfam" id="PF10502"/>
    </source>
</evidence>
<feature type="active site" evidence="6">
    <location>
        <position position="80"/>
    </location>
</feature>
<organism evidence="9 10">
    <name type="scientific">Saliterribacillus persicus</name>
    <dbReference type="NCBI Taxonomy" id="930114"/>
    <lineage>
        <taxon>Bacteria</taxon>
        <taxon>Bacillati</taxon>
        <taxon>Bacillota</taxon>
        <taxon>Bacilli</taxon>
        <taxon>Bacillales</taxon>
        <taxon>Bacillaceae</taxon>
        <taxon>Saliterribacillus</taxon>
    </lineage>
</organism>
<name>A0A368XUA2_9BACI</name>
<keyword evidence="7" id="KW-1133">Transmembrane helix</keyword>
<dbReference type="InterPro" id="IPR036286">
    <property type="entry name" value="LexA/Signal_pep-like_sf"/>
</dbReference>
<dbReference type="InterPro" id="IPR019758">
    <property type="entry name" value="Pept_S26A_signal_pept_1_CS"/>
</dbReference>
<keyword evidence="5 7" id="KW-0378">Hydrolase</keyword>
<accession>A0A368XUA2</accession>
<dbReference type="GO" id="GO:0004252">
    <property type="term" value="F:serine-type endopeptidase activity"/>
    <property type="evidence" value="ECO:0007669"/>
    <property type="project" value="InterPro"/>
</dbReference>
<dbReference type="InterPro" id="IPR019757">
    <property type="entry name" value="Pept_S26A_signal_pept_1_Lys-AS"/>
</dbReference>
<comment type="similarity">
    <text evidence="3 7">Belongs to the peptidase S26 family.</text>
</comment>
<feature type="active site" evidence="6">
    <location>
        <position position="39"/>
    </location>
</feature>
<evidence type="ECO:0000256" key="2">
    <source>
        <dbReference type="ARBA" id="ARBA00004401"/>
    </source>
</evidence>
<dbReference type="PANTHER" id="PTHR43390:SF1">
    <property type="entry name" value="CHLOROPLAST PROCESSING PEPTIDASE"/>
    <property type="match status" value="1"/>
</dbReference>
<dbReference type="Proteomes" id="UP000252585">
    <property type="component" value="Unassembled WGS sequence"/>
</dbReference>
<dbReference type="RefSeq" id="WP_114352728.1">
    <property type="nucleotide sequence ID" value="NZ_QPJJ01000006.1"/>
</dbReference>
<dbReference type="PROSITE" id="PS00761">
    <property type="entry name" value="SPASE_I_3"/>
    <property type="match status" value="1"/>
</dbReference>
<evidence type="ECO:0000256" key="3">
    <source>
        <dbReference type="ARBA" id="ARBA00009370"/>
    </source>
</evidence>
<comment type="catalytic activity">
    <reaction evidence="1 7">
        <text>Cleavage of hydrophobic, N-terminal signal or leader sequences from secreted and periplasmic proteins.</text>
        <dbReference type="EC" id="3.4.21.89"/>
    </reaction>
</comment>
<proteinExistence type="inferred from homology"/>
<dbReference type="InterPro" id="IPR019533">
    <property type="entry name" value="Peptidase_S26"/>
</dbReference>
<dbReference type="CDD" id="cd06530">
    <property type="entry name" value="S26_SPase_I"/>
    <property type="match status" value="1"/>
</dbReference>
<dbReference type="NCBIfam" id="TIGR02227">
    <property type="entry name" value="sigpep_I_bact"/>
    <property type="match status" value="1"/>
</dbReference>